<feature type="compositionally biased region" description="Basic and acidic residues" evidence="1">
    <location>
        <begin position="12"/>
        <end position="27"/>
    </location>
</feature>
<evidence type="ECO:0000256" key="1">
    <source>
        <dbReference type="SAM" id="MobiDB-lite"/>
    </source>
</evidence>
<gene>
    <name evidence="2" type="ORF">FWILDA_LOCUS18721</name>
</gene>
<feature type="non-terminal residue" evidence="2">
    <location>
        <position position="1"/>
    </location>
</feature>
<evidence type="ECO:0000313" key="2">
    <source>
        <dbReference type="EMBL" id="CAI2198736.1"/>
    </source>
</evidence>
<sequence>ITPLAKFTEQVGKVDSEKPTNRSDKAKQSTQEETICKIL</sequence>
<dbReference type="EMBL" id="CAMKVN010019415">
    <property type="protein sequence ID" value="CAI2198736.1"/>
    <property type="molecule type" value="Genomic_DNA"/>
</dbReference>
<reference evidence="2" key="1">
    <citation type="submission" date="2022-08" db="EMBL/GenBank/DDBJ databases">
        <authorList>
            <person name="Kallberg Y."/>
            <person name="Tangrot J."/>
            <person name="Rosling A."/>
        </authorList>
    </citation>
    <scope>NUCLEOTIDE SEQUENCE</scope>
    <source>
        <strain evidence="2">Wild A</strain>
    </source>
</reference>
<dbReference type="Proteomes" id="UP001153678">
    <property type="component" value="Unassembled WGS sequence"/>
</dbReference>
<dbReference type="AlphaFoldDB" id="A0A9W4TAR9"/>
<accession>A0A9W4TAR9</accession>
<proteinExistence type="predicted"/>
<evidence type="ECO:0000313" key="3">
    <source>
        <dbReference type="Proteomes" id="UP001153678"/>
    </source>
</evidence>
<protein>
    <submittedName>
        <fullName evidence="2">18342_t:CDS:1</fullName>
    </submittedName>
</protein>
<comment type="caution">
    <text evidence="2">The sequence shown here is derived from an EMBL/GenBank/DDBJ whole genome shotgun (WGS) entry which is preliminary data.</text>
</comment>
<organism evidence="2 3">
    <name type="scientific">Funneliformis geosporum</name>
    <dbReference type="NCBI Taxonomy" id="1117311"/>
    <lineage>
        <taxon>Eukaryota</taxon>
        <taxon>Fungi</taxon>
        <taxon>Fungi incertae sedis</taxon>
        <taxon>Mucoromycota</taxon>
        <taxon>Glomeromycotina</taxon>
        <taxon>Glomeromycetes</taxon>
        <taxon>Glomerales</taxon>
        <taxon>Glomeraceae</taxon>
        <taxon>Funneliformis</taxon>
    </lineage>
</organism>
<name>A0A9W4TAR9_9GLOM</name>
<feature type="region of interest" description="Disordered" evidence="1">
    <location>
        <begin position="1"/>
        <end position="39"/>
    </location>
</feature>
<keyword evidence="3" id="KW-1185">Reference proteome</keyword>